<sequence>MVRDVFDADDVTGRNTETESPGAFRPDGQIGVVIAAPLYPGVPRRAPPIPRGRPRVPFERRLGQNRDDSRADARDGSYRNEQERADPRADEKAERDEQRVDASGAGDRRQAEPTERPVRRVRLDETPESSAVRHPAEDQGMNPSTCKYTIKMPFERSTGPTEEERNSRR</sequence>
<proteinExistence type="predicted"/>
<reference evidence="2 3" key="1">
    <citation type="journal article" date="2014" name="PLoS Genet.">
        <title>Phylogenetically driven sequencing of extremely halophilic archaea reveals strategies for static and dynamic osmo-response.</title>
        <authorList>
            <person name="Becker E.A."/>
            <person name="Seitzer P.M."/>
            <person name="Tritt A."/>
            <person name="Larsen D."/>
            <person name="Krusor M."/>
            <person name="Yao A.I."/>
            <person name="Wu D."/>
            <person name="Madern D."/>
            <person name="Eisen J.A."/>
            <person name="Darling A.E."/>
            <person name="Facciotti M.T."/>
        </authorList>
    </citation>
    <scope>NUCLEOTIDE SEQUENCE [LARGE SCALE GENOMIC DNA]</scope>
    <source>
        <strain evidence="2 3">JCM 10879</strain>
    </source>
</reference>
<evidence type="ECO:0000313" key="3">
    <source>
        <dbReference type="Proteomes" id="UP000011607"/>
    </source>
</evidence>
<evidence type="ECO:0000256" key="1">
    <source>
        <dbReference type="SAM" id="MobiDB-lite"/>
    </source>
</evidence>
<dbReference type="AlphaFoldDB" id="M0MLA2"/>
<feature type="compositionally biased region" description="Basic and acidic residues" evidence="1">
    <location>
        <begin position="56"/>
        <end position="125"/>
    </location>
</feature>
<dbReference type="EMBL" id="AOMA01000009">
    <property type="protein sequence ID" value="EMA46472.1"/>
    <property type="molecule type" value="Genomic_DNA"/>
</dbReference>
<keyword evidence="3" id="KW-1185">Reference proteome</keyword>
<evidence type="ECO:0000313" key="2">
    <source>
        <dbReference type="EMBL" id="EMA46472.1"/>
    </source>
</evidence>
<dbReference type="Proteomes" id="UP000011607">
    <property type="component" value="Unassembled WGS sequence"/>
</dbReference>
<protein>
    <submittedName>
        <fullName evidence="2">Uncharacterized protein</fullName>
    </submittedName>
</protein>
<comment type="caution">
    <text evidence="2">The sequence shown here is derived from an EMBL/GenBank/DDBJ whole genome shotgun (WGS) entry which is preliminary data.</text>
</comment>
<feature type="region of interest" description="Disordered" evidence="1">
    <location>
        <begin position="1"/>
        <end position="169"/>
    </location>
</feature>
<gene>
    <name evidence="2" type="ORF">C446_01343</name>
</gene>
<organism evidence="2 3">
    <name type="scientific">Halobiforma nitratireducens JCM 10879</name>
    <dbReference type="NCBI Taxonomy" id="1227454"/>
    <lineage>
        <taxon>Archaea</taxon>
        <taxon>Methanobacteriati</taxon>
        <taxon>Methanobacteriota</taxon>
        <taxon>Stenosarchaea group</taxon>
        <taxon>Halobacteria</taxon>
        <taxon>Halobacteriales</taxon>
        <taxon>Natrialbaceae</taxon>
        <taxon>Halobiforma</taxon>
    </lineage>
</organism>
<accession>M0MLA2</accession>
<name>M0MLA2_9EURY</name>